<dbReference type="Proteomes" id="UP001260534">
    <property type="component" value="Unassembled WGS sequence"/>
</dbReference>
<sequence>MAENNDIMVKAQEAKKAQMGLPAAKVECNVDNKMVDHLADLTKQLKIFVQETQKANKSPNCFFVDSTSYQSRGYERRNYNGNKPIFCEWKWQWEKWW</sequence>
<evidence type="ECO:0008006" key="3">
    <source>
        <dbReference type="Google" id="ProtNLM"/>
    </source>
</evidence>
<comment type="caution">
    <text evidence="1">The sequence shown here is derived from an EMBL/GenBank/DDBJ whole genome shotgun (WGS) entry which is preliminary data.</text>
</comment>
<evidence type="ECO:0000313" key="2">
    <source>
        <dbReference type="Proteomes" id="UP001260534"/>
    </source>
</evidence>
<reference evidence="1 2" key="1">
    <citation type="submission" date="2023-01" db="EMBL/GenBank/DDBJ databases">
        <title>Xanthomonas hawaiianensis sp. nov. isolated from Araceae family in Hawaii.</title>
        <authorList>
            <person name="Chunag S.-C."/>
            <person name="Dobhal S."/>
            <person name="Alvarez A."/>
            <person name="Arif M."/>
        </authorList>
    </citation>
    <scope>NUCLEOTIDE SEQUENCE [LARGE SCALE GENOMIC DNA]</scope>
    <source>
        <strain evidence="1 2">A2111</strain>
    </source>
</reference>
<organism evidence="1 2">
    <name type="scientific">Xanthomonas hawaiiensis</name>
    <dbReference type="NCBI Taxonomy" id="3003247"/>
    <lineage>
        <taxon>Bacteria</taxon>
        <taxon>Pseudomonadati</taxon>
        <taxon>Pseudomonadota</taxon>
        <taxon>Gammaproteobacteria</taxon>
        <taxon>Lysobacterales</taxon>
        <taxon>Lysobacteraceae</taxon>
        <taxon>Xanthomonas</taxon>
    </lineage>
</organism>
<gene>
    <name evidence="1" type="ORF">PNQ69_20710</name>
</gene>
<proteinExistence type="predicted"/>
<protein>
    <recommendedName>
        <fullName evidence="3">Transposase</fullName>
    </recommendedName>
</protein>
<evidence type="ECO:0000313" key="1">
    <source>
        <dbReference type="EMBL" id="MDS9995187.1"/>
    </source>
</evidence>
<dbReference type="EMBL" id="JAQMHB010000003">
    <property type="protein sequence ID" value="MDS9995187.1"/>
    <property type="molecule type" value="Genomic_DNA"/>
</dbReference>
<keyword evidence="2" id="KW-1185">Reference proteome</keyword>
<dbReference type="RefSeq" id="WP_311163422.1">
    <property type="nucleotide sequence ID" value="NZ_JAQMHB010000003.1"/>
</dbReference>
<accession>A0ABU2IBP2</accession>
<name>A0ABU2IBP2_9XANT</name>